<protein>
    <submittedName>
        <fullName evidence="1">Uncharacterized protein</fullName>
    </submittedName>
</protein>
<organism evidence="1">
    <name type="scientific">Moorena producens (strain JHB)</name>
    <dbReference type="NCBI Taxonomy" id="1454205"/>
    <lineage>
        <taxon>Bacteria</taxon>
        <taxon>Bacillati</taxon>
        <taxon>Cyanobacteriota</taxon>
        <taxon>Cyanophyceae</taxon>
        <taxon>Coleofasciculales</taxon>
        <taxon>Coleofasciculaceae</taxon>
        <taxon>Moorena</taxon>
    </lineage>
</organism>
<evidence type="ECO:0000313" key="1">
    <source>
        <dbReference type="EMBL" id="WAN69682.1"/>
    </source>
</evidence>
<reference evidence="1" key="1">
    <citation type="journal article" date="2017" name="Proc. Natl. Acad. Sci. U.S.A.">
        <title>Comparative genomics uncovers the prolific and distinctive metabolic potential of the cyanobacterial genus Moorea.</title>
        <authorList>
            <person name="Leao T."/>
            <person name="Castelao G."/>
            <person name="Korobeynikov A."/>
            <person name="Monroe E.A."/>
            <person name="Podell S."/>
            <person name="Glukhov E."/>
            <person name="Allen E.E."/>
            <person name="Gerwick W.H."/>
            <person name="Gerwick L."/>
        </authorList>
    </citation>
    <scope>NUCLEOTIDE SEQUENCE</scope>
    <source>
        <strain evidence="1">JHB</strain>
    </source>
</reference>
<sequence length="78" mass="9099">MGLFSDRSFLFPVITKYFREQGTGNREQGTGNREREITNLNANQLNYFLDFQPWPKGHAIAFNLQLLTLKFKPSTFNI</sequence>
<gene>
    <name evidence="1" type="ORF">BJP36_36935</name>
</gene>
<proteinExistence type="predicted"/>
<name>A0A9Q9SU34_MOOP1</name>
<dbReference type="EMBL" id="CP017708">
    <property type="protein sequence ID" value="WAN69682.1"/>
    <property type="molecule type" value="Genomic_DNA"/>
</dbReference>
<accession>A0A9Q9SU34</accession>
<dbReference type="AlphaFoldDB" id="A0A9Q9SU34"/>
<reference evidence="1" key="2">
    <citation type="submission" date="2022-10" db="EMBL/GenBank/DDBJ databases">
        <authorList>
            <person name="Ngo T.-E."/>
        </authorList>
    </citation>
    <scope>NUCLEOTIDE SEQUENCE</scope>
    <source>
        <strain evidence="1">JHB</strain>
    </source>
</reference>
<dbReference type="Proteomes" id="UP000176944">
    <property type="component" value="Chromosome"/>
</dbReference>